<dbReference type="Proteomes" id="UP000036932">
    <property type="component" value="Unassembled WGS sequence"/>
</dbReference>
<accession>A0A0M1P618</accession>
<evidence type="ECO:0000313" key="6">
    <source>
        <dbReference type="Proteomes" id="UP000036932"/>
    </source>
</evidence>
<dbReference type="RefSeq" id="WP_054402920.1">
    <property type="nucleotide sequence ID" value="NZ_LIUT01000001.1"/>
</dbReference>
<dbReference type="SMART" id="SM00382">
    <property type="entry name" value="AAA"/>
    <property type="match status" value="1"/>
</dbReference>
<dbReference type="InterPro" id="IPR003593">
    <property type="entry name" value="AAA+_ATPase"/>
</dbReference>
<keyword evidence="3" id="KW-0067">ATP-binding</keyword>
<comment type="caution">
    <text evidence="5">The sequence shown here is derived from an EMBL/GenBank/DDBJ whole genome shotgun (WGS) entry which is preliminary data.</text>
</comment>
<name>A0A0M1P618_9BACL</name>
<dbReference type="OrthoDB" id="2290519at2"/>
<dbReference type="SUPFAM" id="SSF52540">
    <property type="entry name" value="P-loop containing nucleoside triphosphate hydrolases"/>
    <property type="match status" value="1"/>
</dbReference>
<dbReference type="GO" id="GO:0005524">
    <property type="term" value="F:ATP binding"/>
    <property type="evidence" value="ECO:0007669"/>
    <property type="project" value="UniProtKB-KW"/>
</dbReference>
<keyword evidence="6" id="KW-1185">Reference proteome</keyword>
<evidence type="ECO:0000256" key="2">
    <source>
        <dbReference type="ARBA" id="ARBA00022741"/>
    </source>
</evidence>
<keyword evidence="1" id="KW-0813">Transport</keyword>
<organism evidence="5 6">
    <name type="scientific">Paenibacillus solani</name>
    <dbReference type="NCBI Taxonomy" id="1705565"/>
    <lineage>
        <taxon>Bacteria</taxon>
        <taxon>Bacillati</taxon>
        <taxon>Bacillota</taxon>
        <taxon>Bacilli</taxon>
        <taxon>Bacillales</taxon>
        <taxon>Paenibacillaceae</taxon>
        <taxon>Paenibacillus</taxon>
    </lineage>
</organism>
<protein>
    <submittedName>
        <fullName evidence="5">ABC transporter</fullName>
    </submittedName>
</protein>
<dbReference type="EMBL" id="LIUT01000001">
    <property type="protein sequence ID" value="KOR89926.1"/>
    <property type="molecule type" value="Genomic_DNA"/>
</dbReference>
<keyword evidence="2" id="KW-0547">Nucleotide-binding</keyword>
<dbReference type="AlphaFoldDB" id="A0A0M1P618"/>
<evidence type="ECO:0000313" key="5">
    <source>
        <dbReference type="EMBL" id="KOR89926.1"/>
    </source>
</evidence>
<dbReference type="Gene3D" id="3.40.50.300">
    <property type="entry name" value="P-loop containing nucleotide triphosphate hydrolases"/>
    <property type="match status" value="1"/>
</dbReference>
<dbReference type="Pfam" id="PF00005">
    <property type="entry name" value="ABC_tran"/>
    <property type="match status" value="1"/>
</dbReference>
<evidence type="ECO:0000256" key="3">
    <source>
        <dbReference type="ARBA" id="ARBA00022840"/>
    </source>
</evidence>
<proteinExistence type="predicted"/>
<dbReference type="PATRIC" id="fig|1705565.3.peg.4586"/>
<dbReference type="InterPro" id="IPR027417">
    <property type="entry name" value="P-loop_NTPase"/>
</dbReference>
<gene>
    <name evidence="5" type="ORF">AM231_12795</name>
</gene>
<dbReference type="InterPro" id="IPR003439">
    <property type="entry name" value="ABC_transporter-like_ATP-bd"/>
</dbReference>
<reference evidence="6" key="1">
    <citation type="submission" date="2015-08" db="EMBL/GenBank/DDBJ databases">
        <title>Genome sequencing project for genomic taxonomy and phylogenomics of Bacillus-like bacteria.</title>
        <authorList>
            <person name="Liu B."/>
            <person name="Wang J."/>
            <person name="Zhu Y."/>
            <person name="Liu G."/>
            <person name="Chen Q."/>
            <person name="Chen Z."/>
            <person name="Lan J."/>
            <person name="Che J."/>
            <person name="Ge C."/>
            <person name="Shi H."/>
            <person name="Pan Z."/>
            <person name="Liu X."/>
        </authorList>
    </citation>
    <scope>NUCLEOTIDE SEQUENCE [LARGE SCALE GENOMIC DNA]</scope>
    <source>
        <strain evidence="6">FJAT-22460</strain>
    </source>
</reference>
<dbReference type="CDD" id="cd03230">
    <property type="entry name" value="ABC_DR_subfamily_A"/>
    <property type="match status" value="1"/>
</dbReference>
<sequence length="296" mass="32971">MQELLGLNGVHKRFGKSVVLHNIDWSIARGECVAITGSNGAGKSTLLHMIAGLAYPSEGSRIEAVSPLRVGYVPERFPALRFRPTEYLGYMARIQGMDKQEARKRIQAMLNLFQLQDIMMTLCSKGMLQKVNIMQALLRQPELLVLDEPLSGLDESSQMEMIGILREVKRQGTAITMSVHEPLLITSLADRETRLRLGRIQRDGMLENEPVLARMKLEFIGVHPDTMTELENNRGFLYWISRGTPASMVVERQATDDIVLYILQSGGSLIRLEPKDGEMTSAVDFSTGPEIAGGET</sequence>
<dbReference type="PANTHER" id="PTHR42939">
    <property type="entry name" value="ABC TRANSPORTER ATP-BINDING PROTEIN ALBC-RELATED"/>
    <property type="match status" value="1"/>
</dbReference>
<feature type="domain" description="ABC transporter" evidence="4">
    <location>
        <begin position="5"/>
        <end position="222"/>
    </location>
</feature>
<dbReference type="GO" id="GO:0016887">
    <property type="term" value="F:ATP hydrolysis activity"/>
    <property type="evidence" value="ECO:0007669"/>
    <property type="project" value="InterPro"/>
</dbReference>
<dbReference type="InterPro" id="IPR051782">
    <property type="entry name" value="ABC_Transporter_VariousFunc"/>
</dbReference>
<dbReference type="PANTHER" id="PTHR42939:SF1">
    <property type="entry name" value="ABC TRANSPORTER ATP-BINDING PROTEIN ALBC-RELATED"/>
    <property type="match status" value="1"/>
</dbReference>
<dbReference type="PROSITE" id="PS50893">
    <property type="entry name" value="ABC_TRANSPORTER_2"/>
    <property type="match status" value="1"/>
</dbReference>
<evidence type="ECO:0000259" key="4">
    <source>
        <dbReference type="PROSITE" id="PS50893"/>
    </source>
</evidence>
<evidence type="ECO:0000256" key="1">
    <source>
        <dbReference type="ARBA" id="ARBA00022448"/>
    </source>
</evidence>